<dbReference type="RefSeq" id="WP_209360621.1">
    <property type="nucleotide sequence ID" value="NZ_JAGISH010000004.1"/>
</dbReference>
<organism evidence="2 3">
    <name type="scientific">Sagittula salina</name>
    <dbReference type="NCBI Taxonomy" id="2820268"/>
    <lineage>
        <taxon>Bacteria</taxon>
        <taxon>Pseudomonadati</taxon>
        <taxon>Pseudomonadota</taxon>
        <taxon>Alphaproteobacteria</taxon>
        <taxon>Rhodobacterales</taxon>
        <taxon>Roseobacteraceae</taxon>
        <taxon>Sagittula</taxon>
    </lineage>
</organism>
<dbReference type="EMBL" id="JAGISH010000004">
    <property type="protein sequence ID" value="MBP0482676.1"/>
    <property type="molecule type" value="Genomic_DNA"/>
</dbReference>
<reference evidence="2" key="1">
    <citation type="submission" date="2021-03" db="EMBL/GenBank/DDBJ databases">
        <title>Sagittula salina sp. nov. strain M10.9X isolated from the marine waste.</title>
        <authorList>
            <person name="Satari L."/>
            <person name="Molina-Menor E."/>
            <person name="Vidal-Verdu A."/>
            <person name="Pascual J."/>
            <person name="Pereto J."/>
            <person name="Porcar M."/>
        </authorList>
    </citation>
    <scope>NUCLEOTIDE SEQUENCE</scope>
    <source>
        <strain evidence="2">M10.9X</strain>
    </source>
</reference>
<protein>
    <submittedName>
        <fullName evidence="2">Dihydroxy-acid dehydratase</fullName>
    </submittedName>
</protein>
<evidence type="ECO:0000313" key="2">
    <source>
        <dbReference type="EMBL" id="MBP0482676.1"/>
    </source>
</evidence>
<evidence type="ECO:0000256" key="1">
    <source>
        <dbReference type="SAM" id="Phobius"/>
    </source>
</evidence>
<feature type="transmembrane region" description="Helical" evidence="1">
    <location>
        <begin position="15"/>
        <end position="36"/>
    </location>
</feature>
<dbReference type="Proteomes" id="UP000675940">
    <property type="component" value="Unassembled WGS sequence"/>
</dbReference>
<accession>A0A940S122</accession>
<sequence>MIGRDSREDIDGYGLWPWLLGLVMVAVIIGIMFGAAQPIS</sequence>
<keyword evidence="1" id="KW-0472">Membrane</keyword>
<keyword evidence="3" id="KW-1185">Reference proteome</keyword>
<evidence type="ECO:0000313" key="3">
    <source>
        <dbReference type="Proteomes" id="UP000675940"/>
    </source>
</evidence>
<keyword evidence="1" id="KW-0812">Transmembrane</keyword>
<dbReference type="AlphaFoldDB" id="A0A940S122"/>
<keyword evidence="1" id="KW-1133">Transmembrane helix</keyword>
<comment type="caution">
    <text evidence="2">The sequence shown here is derived from an EMBL/GenBank/DDBJ whole genome shotgun (WGS) entry which is preliminary data.</text>
</comment>
<gene>
    <name evidence="2" type="ORF">J5474_09260</name>
</gene>
<proteinExistence type="predicted"/>
<name>A0A940S122_9RHOB</name>